<organism evidence="1 2">
    <name type="scientific">Ramlibacter tataouinensis</name>
    <dbReference type="NCBI Taxonomy" id="94132"/>
    <lineage>
        <taxon>Bacteria</taxon>
        <taxon>Pseudomonadati</taxon>
        <taxon>Pseudomonadota</taxon>
        <taxon>Betaproteobacteria</taxon>
        <taxon>Burkholderiales</taxon>
        <taxon>Comamonadaceae</taxon>
        <taxon>Ramlibacter</taxon>
    </lineage>
</organism>
<gene>
    <name evidence="1" type="ORF">UC35_05055</name>
</gene>
<evidence type="ECO:0000313" key="2">
    <source>
        <dbReference type="Proteomes" id="UP000070433"/>
    </source>
</evidence>
<name>A0A127JR34_9BURK</name>
<dbReference type="AlphaFoldDB" id="A0A127JR34"/>
<dbReference type="EMBL" id="CP010951">
    <property type="protein sequence ID" value="AMO22383.1"/>
    <property type="molecule type" value="Genomic_DNA"/>
</dbReference>
<protein>
    <recommendedName>
        <fullName evidence="3">DUF1203 domain-containing protein</fullName>
    </recommendedName>
</protein>
<evidence type="ECO:0008006" key="3">
    <source>
        <dbReference type="Google" id="ProtNLM"/>
    </source>
</evidence>
<evidence type="ECO:0000313" key="1">
    <source>
        <dbReference type="EMBL" id="AMO22383.1"/>
    </source>
</evidence>
<dbReference type="OrthoDB" id="118609at2"/>
<reference evidence="1 2" key="1">
    <citation type="journal article" date="2014" name="Int. J. Syst. Evol. Microbiol.">
        <title>Ramlibacter solisilvae sp. nov., isolated from forest soil, and emended description of the genus Ramlibacter.</title>
        <authorList>
            <person name="Lee H.J."/>
            <person name="Lee S.H."/>
            <person name="Lee S.S."/>
            <person name="Lee J.S."/>
            <person name="Kim Y."/>
            <person name="Kim S.C."/>
            <person name="Jeon C.O."/>
        </authorList>
    </citation>
    <scope>NUCLEOTIDE SEQUENCE [LARGE SCALE GENOMIC DNA]</scope>
    <source>
        <strain evidence="1 2">5-10</strain>
    </source>
</reference>
<dbReference type="Proteomes" id="UP000070433">
    <property type="component" value="Chromosome"/>
</dbReference>
<dbReference type="Pfam" id="PF06718">
    <property type="entry name" value="DUF1203"/>
    <property type="match status" value="1"/>
</dbReference>
<proteinExistence type="predicted"/>
<keyword evidence="2" id="KW-1185">Reference proteome</keyword>
<dbReference type="RefSeq" id="WP_061496803.1">
    <property type="nucleotide sequence ID" value="NZ_CP010951.1"/>
</dbReference>
<sequence>MRFMIRGIDTVQVDAFRRGAGDANGQVALREVAMGGANPCRHCLRLIAEGEGKLVLAYRPFGRLQPYAEVGPIFLHEKACERYEGDQLPAWFAHLQPAIIRGYGHDDRIRYETGQVVPGSALAAACEEILRRTEVAYVHIRSKFNCFLCRVDSIKEG</sequence>
<dbReference type="InterPro" id="IPR009593">
    <property type="entry name" value="DUF1203"/>
</dbReference>
<dbReference type="PIRSF" id="PIRSF034110">
    <property type="entry name" value="DUF1203"/>
    <property type="match status" value="1"/>
</dbReference>
<accession>A0A127JR34</accession>